<proteinExistence type="predicted"/>
<protein>
    <submittedName>
        <fullName evidence="1">Uncharacterized protein</fullName>
    </submittedName>
</protein>
<name>Q0QKD4_9SYNE</name>
<dbReference type="PROSITE" id="PS51257">
    <property type="entry name" value="PROKAR_LIPOPROTEIN"/>
    <property type="match status" value="1"/>
</dbReference>
<dbReference type="AlphaFoldDB" id="Q0QKD4"/>
<organism evidence="1">
    <name type="scientific">uncultured marine type-A Synechococcus GOM 4N23</name>
    <dbReference type="NCBI Taxonomy" id="364152"/>
    <lineage>
        <taxon>Bacteria</taxon>
        <taxon>Bacillati</taxon>
        <taxon>Cyanobacteriota</taxon>
        <taxon>Cyanophyceae</taxon>
        <taxon>Synechococcales</taxon>
        <taxon>Synechococcaceae</taxon>
        <taxon>Synechococcus</taxon>
        <taxon>environmental samples</taxon>
    </lineage>
</organism>
<evidence type="ECO:0000313" key="1">
    <source>
        <dbReference type="EMBL" id="ABD96395.1"/>
    </source>
</evidence>
<dbReference type="EMBL" id="DQ325541">
    <property type="protein sequence ID" value="ABD96395.1"/>
    <property type="molecule type" value="Genomic_DNA"/>
</dbReference>
<sequence>MYRTNPGFFAVITGSGSGLACCSAADTVRLSALRILAMSEQSPLKAVDLNADQALGMVSFGLMQRLAQDGQVDLPWLETSGTEADRLRQLRQRLELTALALETGAPLTTADVSFLMGAKPGTERVERGGLVARRVSRNVWRLSKAAHSDQADHGRYDGFRRRL</sequence>
<reference evidence="1" key="1">
    <citation type="journal article" date="2006" name="Mar. Ecol. Prog. Ser.">
        <title>Gene diversity and organization in rbcL-containing genome fragments from uncultivated Synechococcus in the Gulf of Mexico.</title>
        <authorList>
            <person name="John D.E."/>
            <person name="Wawrik B."/>
            <person name="Tabita F.R."/>
            <person name="Paul J.H."/>
        </authorList>
    </citation>
    <scope>NUCLEOTIDE SEQUENCE</scope>
</reference>
<accession>Q0QKD4</accession>